<dbReference type="Proteomes" id="UP000799444">
    <property type="component" value="Unassembled WGS sequence"/>
</dbReference>
<sequence>MSRRKLSPPSSSPSSSGLSLATQTRRAYRWRIRFGIGFLPKSVVYDCEYIWAVVAPGIRGQLMYIKVLWHSSPVEGGEGKYNRRKSPAMEPIKRRSPFFFSSRTCRFTLVNILQFFYTSLLHITFQNKGRSLGMRLPYLSPVPRLDDRTNNYLSTTSTANVEADASVAKLASTSERADDI</sequence>
<keyword evidence="2" id="KW-1185">Reference proteome</keyword>
<evidence type="ECO:0000313" key="1">
    <source>
        <dbReference type="EMBL" id="KAF2737934.1"/>
    </source>
</evidence>
<comment type="caution">
    <text evidence="1">The sequence shown here is derived from an EMBL/GenBank/DDBJ whole genome shotgun (WGS) entry which is preliminary data.</text>
</comment>
<dbReference type="EMBL" id="ML996112">
    <property type="protein sequence ID" value="KAF2737934.1"/>
    <property type="molecule type" value="Genomic_DNA"/>
</dbReference>
<protein>
    <submittedName>
        <fullName evidence="1">Uncharacterized protein</fullName>
    </submittedName>
</protein>
<accession>A0A9P4R395</accession>
<proteinExistence type="predicted"/>
<evidence type="ECO:0000313" key="2">
    <source>
        <dbReference type="Proteomes" id="UP000799444"/>
    </source>
</evidence>
<gene>
    <name evidence="1" type="ORF">EJ04DRAFT_79421</name>
</gene>
<reference evidence="1" key="1">
    <citation type="journal article" date="2020" name="Stud. Mycol.">
        <title>101 Dothideomycetes genomes: a test case for predicting lifestyles and emergence of pathogens.</title>
        <authorList>
            <person name="Haridas S."/>
            <person name="Albert R."/>
            <person name="Binder M."/>
            <person name="Bloem J."/>
            <person name="Labutti K."/>
            <person name="Salamov A."/>
            <person name="Andreopoulos B."/>
            <person name="Baker S."/>
            <person name="Barry K."/>
            <person name="Bills G."/>
            <person name="Bluhm B."/>
            <person name="Cannon C."/>
            <person name="Castanera R."/>
            <person name="Culley D."/>
            <person name="Daum C."/>
            <person name="Ezra D."/>
            <person name="Gonzalez J."/>
            <person name="Henrissat B."/>
            <person name="Kuo A."/>
            <person name="Liang C."/>
            <person name="Lipzen A."/>
            <person name="Lutzoni F."/>
            <person name="Magnuson J."/>
            <person name="Mondo S."/>
            <person name="Nolan M."/>
            <person name="Ohm R."/>
            <person name="Pangilinan J."/>
            <person name="Park H.-J."/>
            <person name="Ramirez L."/>
            <person name="Alfaro M."/>
            <person name="Sun H."/>
            <person name="Tritt A."/>
            <person name="Yoshinaga Y."/>
            <person name="Zwiers L.-H."/>
            <person name="Turgeon B."/>
            <person name="Goodwin S."/>
            <person name="Spatafora J."/>
            <person name="Crous P."/>
            <person name="Grigoriev I."/>
        </authorList>
    </citation>
    <scope>NUCLEOTIDE SEQUENCE</scope>
    <source>
        <strain evidence="1">CBS 125425</strain>
    </source>
</reference>
<name>A0A9P4R395_9PLEO</name>
<dbReference type="AlphaFoldDB" id="A0A9P4R395"/>
<organism evidence="1 2">
    <name type="scientific">Polyplosphaeria fusca</name>
    <dbReference type="NCBI Taxonomy" id="682080"/>
    <lineage>
        <taxon>Eukaryota</taxon>
        <taxon>Fungi</taxon>
        <taxon>Dikarya</taxon>
        <taxon>Ascomycota</taxon>
        <taxon>Pezizomycotina</taxon>
        <taxon>Dothideomycetes</taxon>
        <taxon>Pleosporomycetidae</taxon>
        <taxon>Pleosporales</taxon>
        <taxon>Tetraplosphaeriaceae</taxon>
        <taxon>Polyplosphaeria</taxon>
    </lineage>
</organism>